<comment type="similarity">
    <text evidence="2">Belongs to the acyl-CoA dehydrogenase family.</text>
</comment>
<reference evidence="8 9" key="1">
    <citation type="submission" date="2020-05" db="EMBL/GenBank/DDBJ databases">
        <title>Erythrobacter mangrovi sp. nov., isolated from rhizosphere soil of mangrove plant (Kandelia candel).</title>
        <authorList>
            <person name="Ye Y.H."/>
        </authorList>
    </citation>
    <scope>NUCLEOTIDE SEQUENCE [LARGE SCALE GENOMIC DNA]</scope>
    <source>
        <strain evidence="8 9">EB310</strain>
    </source>
</reference>
<evidence type="ECO:0000256" key="4">
    <source>
        <dbReference type="ARBA" id="ARBA00022827"/>
    </source>
</evidence>
<dbReference type="KEGG" id="emv:HQR01_12450"/>
<dbReference type="PANTHER" id="PTHR43884:SF20">
    <property type="entry name" value="ACYL-COA DEHYDROGENASE FADE28"/>
    <property type="match status" value="1"/>
</dbReference>
<dbReference type="InterPro" id="IPR009075">
    <property type="entry name" value="AcylCo_DH/oxidase_C"/>
</dbReference>
<evidence type="ECO:0000313" key="9">
    <source>
        <dbReference type="Proteomes" id="UP000504693"/>
    </source>
</evidence>
<gene>
    <name evidence="8" type="ORF">HQR01_12450</name>
</gene>
<dbReference type="GO" id="GO:0003995">
    <property type="term" value="F:acyl-CoA dehydrogenase activity"/>
    <property type="evidence" value="ECO:0007669"/>
    <property type="project" value="TreeGrafter"/>
</dbReference>
<dbReference type="Gene3D" id="2.40.110.10">
    <property type="entry name" value="Butyryl-CoA Dehydrogenase, subunit A, domain 2"/>
    <property type="match status" value="1"/>
</dbReference>
<dbReference type="Proteomes" id="UP000504693">
    <property type="component" value="Chromosome"/>
</dbReference>
<keyword evidence="9" id="KW-1185">Reference proteome</keyword>
<evidence type="ECO:0000256" key="2">
    <source>
        <dbReference type="ARBA" id="ARBA00009347"/>
    </source>
</evidence>
<dbReference type="Gene3D" id="1.20.140.10">
    <property type="entry name" value="Butyryl-CoA Dehydrogenase, subunit A, domain 3"/>
    <property type="match status" value="1"/>
</dbReference>
<organism evidence="8 9">
    <name type="scientific">Erythrobacter mangrovi</name>
    <dbReference type="NCBI Taxonomy" id="2739433"/>
    <lineage>
        <taxon>Bacteria</taxon>
        <taxon>Pseudomonadati</taxon>
        <taxon>Pseudomonadota</taxon>
        <taxon>Alphaproteobacteria</taxon>
        <taxon>Sphingomonadales</taxon>
        <taxon>Erythrobacteraceae</taxon>
        <taxon>Erythrobacter/Porphyrobacter group</taxon>
        <taxon>Erythrobacter</taxon>
    </lineage>
</organism>
<name>A0A7D3XSW2_9SPHN</name>
<dbReference type="Pfam" id="PF00441">
    <property type="entry name" value="Acyl-CoA_dh_1"/>
    <property type="match status" value="1"/>
</dbReference>
<evidence type="ECO:0000259" key="7">
    <source>
        <dbReference type="Pfam" id="PF02771"/>
    </source>
</evidence>
<dbReference type="InterPro" id="IPR013786">
    <property type="entry name" value="AcylCoA_DH/ox_N"/>
</dbReference>
<dbReference type="AlphaFoldDB" id="A0A7D3XSW2"/>
<evidence type="ECO:0000256" key="1">
    <source>
        <dbReference type="ARBA" id="ARBA00001974"/>
    </source>
</evidence>
<keyword evidence="3" id="KW-0285">Flavoprotein</keyword>
<dbReference type="EMBL" id="CP053921">
    <property type="protein sequence ID" value="QKG72111.1"/>
    <property type="molecule type" value="Genomic_DNA"/>
</dbReference>
<dbReference type="Pfam" id="PF02771">
    <property type="entry name" value="Acyl-CoA_dh_N"/>
    <property type="match status" value="1"/>
</dbReference>
<dbReference type="InterPro" id="IPR036250">
    <property type="entry name" value="AcylCo_DH-like_C"/>
</dbReference>
<evidence type="ECO:0000256" key="3">
    <source>
        <dbReference type="ARBA" id="ARBA00022630"/>
    </source>
</evidence>
<dbReference type="SUPFAM" id="SSF56645">
    <property type="entry name" value="Acyl-CoA dehydrogenase NM domain-like"/>
    <property type="match status" value="1"/>
</dbReference>
<comment type="cofactor">
    <cofactor evidence="1">
        <name>FAD</name>
        <dbReference type="ChEBI" id="CHEBI:57692"/>
    </cofactor>
</comment>
<dbReference type="CDD" id="cd00567">
    <property type="entry name" value="ACAD"/>
    <property type="match status" value="1"/>
</dbReference>
<dbReference type="InterPro" id="IPR046373">
    <property type="entry name" value="Acyl-CoA_Oxase/DH_mid-dom_sf"/>
</dbReference>
<accession>A0A7D3XSW2</accession>
<dbReference type="InterPro" id="IPR037069">
    <property type="entry name" value="AcylCoA_DH/ox_N_sf"/>
</dbReference>
<dbReference type="InterPro" id="IPR009100">
    <property type="entry name" value="AcylCoA_DH/oxidase_NM_dom_sf"/>
</dbReference>
<evidence type="ECO:0000313" key="8">
    <source>
        <dbReference type="EMBL" id="QKG72111.1"/>
    </source>
</evidence>
<protein>
    <submittedName>
        <fullName evidence="8">Acyl-CoA dehydrogenase family protein</fullName>
    </submittedName>
</protein>
<dbReference type="Gene3D" id="1.10.540.10">
    <property type="entry name" value="Acyl-CoA dehydrogenase/oxidase, N-terminal domain"/>
    <property type="match status" value="1"/>
</dbReference>
<dbReference type="SUPFAM" id="SSF47203">
    <property type="entry name" value="Acyl-CoA dehydrogenase C-terminal domain-like"/>
    <property type="match status" value="1"/>
</dbReference>
<evidence type="ECO:0000256" key="5">
    <source>
        <dbReference type="ARBA" id="ARBA00023002"/>
    </source>
</evidence>
<dbReference type="PANTHER" id="PTHR43884">
    <property type="entry name" value="ACYL-COA DEHYDROGENASE"/>
    <property type="match status" value="1"/>
</dbReference>
<evidence type="ECO:0000259" key="6">
    <source>
        <dbReference type="Pfam" id="PF00441"/>
    </source>
</evidence>
<feature type="domain" description="Acyl-CoA dehydrogenase/oxidase N-terminal" evidence="7">
    <location>
        <begin position="6"/>
        <end position="106"/>
    </location>
</feature>
<keyword evidence="5" id="KW-0560">Oxidoreductase</keyword>
<dbReference type="GO" id="GO:0050660">
    <property type="term" value="F:flavin adenine dinucleotide binding"/>
    <property type="evidence" value="ECO:0007669"/>
    <property type="project" value="InterPro"/>
</dbReference>
<keyword evidence="4" id="KW-0274">FAD</keyword>
<feature type="domain" description="Acyl-CoA dehydrogenase/oxidase C-terminal" evidence="6">
    <location>
        <begin position="224"/>
        <end position="358"/>
    </location>
</feature>
<dbReference type="RefSeq" id="WP_173215170.1">
    <property type="nucleotide sequence ID" value="NZ_CP053921.1"/>
</dbReference>
<proteinExistence type="inferred from homology"/>
<sequence>MDFTFTDEQQMLRDSVSSFLQRSYDFDARNKIVRGSDGWSRAVWGQLAEIGLLALPIAEDAGGLGGSAPDLVAIAEPFGAHLLAEPFLATALLAAPLLAKAGSGELEAIMGGSKIAALAYEEGHGTADPSQIAMAARRDGHGFVLDGEKRMVLAGADADLLLVVARLDGKLALLAVASGQGDIVTTGYQTIDGRRAANIRFAATRLGGDALLSVDVEPALREVLDTTLLALCAESVGAMGELLARTADYAATRKQFGVPILTFQAVAHRLADMKIAYTKARATLLYTAALMEARHAGERDMAILKGQIGKLGREVGEAAIQTHGGVGMTDELAISHLHKRILANDALLGNSEYHLRKVGNLT</sequence>